<comment type="subcellular location">
    <subcellularLocation>
        <location evidence="1 8">Mitochondrion</location>
    </subcellularLocation>
</comment>
<evidence type="ECO:0000256" key="1">
    <source>
        <dbReference type="ARBA" id="ARBA00004173"/>
    </source>
</evidence>
<evidence type="ECO:0000313" key="10">
    <source>
        <dbReference type="EMBL" id="KKF96326.1"/>
    </source>
</evidence>
<keyword evidence="11" id="KW-1185">Reference proteome</keyword>
<name>A0A0F8B3R8_CERFI</name>
<keyword evidence="7 8" id="KW-0496">Mitochondrion</keyword>
<keyword evidence="4 8" id="KW-0831">Ubiquinone biosynthesis</keyword>
<evidence type="ECO:0000313" key="11">
    <source>
        <dbReference type="Proteomes" id="UP000034841"/>
    </source>
</evidence>
<evidence type="ECO:0000256" key="7">
    <source>
        <dbReference type="ARBA" id="ARBA00023128"/>
    </source>
</evidence>
<dbReference type="PANTHER" id="PTHR21427:SF19">
    <property type="entry name" value="UBIQUINONE BIOSYNTHESIS PROTEIN COQ9, MITOCHONDRIAL"/>
    <property type="match status" value="1"/>
</dbReference>
<organism evidence="10 11">
    <name type="scientific">Ceratocystis fimbriata f. sp. platani</name>
    <dbReference type="NCBI Taxonomy" id="88771"/>
    <lineage>
        <taxon>Eukaryota</taxon>
        <taxon>Fungi</taxon>
        <taxon>Dikarya</taxon>
        <taxon>Ascomycota</taxon>
        <taxon>Pezizomycotina</taxon>
        <taxon>Sordariomycetes</taxon>
        <taxon>Hypocreomycetidae</taxon>
        <taxon>Microascales</taxon>
        <taxon>Ceratocystidaceae</taxon>
        <taxon>Ceratocystis</taxon>
    </lineage>
</organism>
<dbReference type="Gene3D" id="1.10.357.10">
    <property type="entry name" value="Tetracycline Repressor, domain 2"/>
    <property type="match status" value="1"/>
</dbReference>
<evidence type="ECO:0000256" key="3">
    <source>
        <dbReference type="ARBA" id="ARBA00010766"/>
    </source>
</evidence>
<gene>
    <name evidence="10" type="primary">coq9</name>
    <name evidence="10" type="ORF">CFO_g1326</name>
</gene>
<dbReference type="AlphaFoldDB" id="A0A0F8B3R8"/>
<accession>A0A0F8B3R8</accession>
<dbReference type="InterPro" id="IPR012762">
    <property type="entry name" value="Ubiq_biosynth_COQ9"/>
</dbReference>
<comment type="function">
    <text evidence="8">Membrane-associated protein that warps the membrane surface to access and bind aromatic isoprenes with high specificity, including ubiquinone (CoQ) isoprene intermediates and presents them directly to Coq7, therefore facilitating the Coq7-mediated hydroxylase step. Participates in the biosynthesis of coenzyme Q, also named ubiquinone, an essential lipid-soluble electron transporter for aerobic cellular respiration.</text>
</comment>
<keyword evidence="6 8" id="KW-0446">Lipid-binding</keyword>
<sequence>MSLLMRRQATQIAASNTKCLVRSGILSSTRLYHSYDHPSPPSKQFTPTEKQILDAAYKHVPELGFTTAALTVGAREAGFPEVTVAAVADGAFALVRWHLVNKRQALADQSKALLSEEPLKSSRIAERVEALTWERLKGNGEVIHKWQDALALMAQPSYLPESVKELGALTDEIYFLAGDVSVDPSWYTKRGSLSMIYASSELFMTNDRSQDFADTQEFLSRRLRETSALGNVMGAIGQWTGFTASAALNVLRSKGIRV</sequence>
<evidence type="ECO:0000256" key="2">
    <source>
        <dbReference type="ARBA" id="ARBA00004749"/>
    </source>
</evidence>
<evidence type="ECO:0000256" key="4">
    <source>
        <dbReference type="ARBA" id="ARBA00022688"/>
    </source>
</evidence>
<proteinExistence type="inferred from homology"/>
<comment type="similarity">
    <text evidence="3 8">Belongs to the COQ9 family.</text>
</comment>
<dbReference type="NCBIfam" id="TIGR02396">
    <property type="entry name" value="diverge_rpsU"/>
    <property type="match status" value="1"/>
</dbReference>
<dbReference type="GO" id="GO:0006744">
    <property type="term" value="P:ubiquinone biosynthetic process"/>
    <property type="evidence" value="ECO:0007669"/>
    <property type="project" value="UniProtKB-UniRule"/>
</dbReference>
<reference evidence="10 11" key="1">
    <citation type="submission" date="2015-04" db="EMBL/GenBank/DDBJ databases">
        <title>Genome sequence of Ceratocystis platani, a major pathogen of plane trees.</title>
        <authorList>
            <person name="Belbahri L."/>
        </authorList>
    </citation>
    <scope>NUCLEOTIDE SEQUENCE [LARGE SCALE GENOMIC DNA]</scope>
    <source>
        <strain evidence="10 11">CFO</strain>
    </source>
</reference>
<comment type="pathway">
    <text evidence="2 8">Cofactor biosynthesis; ubiquinone biosynthesis.</text>
</comment>
<evidence type="ECO:0000259" key="9">
    <source>
        <dbReference type="Pfam" id="PF08511"/>
    </source>
</evidence>
<dbReference type="FunFam" id="1.10.357.10:FF:000004">
    <property type="entry name" value="Ubiquinone biosynthesis protein COQ9, mitochondrial"/>
    <property type="match status" value="1"/>
</dbReference>
<dbReference type="GO" id="GO:0008289">
    <property type="term" value="F:lipid binding"/>
    <property type="evidence" value="ECO:0007669"/>
    <property type="project" value="UniProtKB-UniRule"/>
</dbReference>
<dbReference type="GO" id="GO:0005743">
    <property type="term" value="C:mitochondrial inner membrane"/>
    <property type="evidence" value="ECO:0007669"/>
    <property type="project" value="TreeGrafter"/>
</dbReference>
<dbReference type="Pfam" id="PF08511">
    <property type="entry name" value="COQ9"/>
    <property type="match status" value="1"/>
</dbReference>
<dbReference type="Proteomes" id="UP000034841">
    <property type="component" value="Unassembled WGS sequence"/>
</dbReference>
<evidence type="ECO:0000256" key="5">
    <source>
        <dbReference type="ARBA" id="ARBA00022946"/>
    </source>
</evidence>
<keyword evidence="10" id="KW-0830">Ubiquinone</keyword>
<dbReference type="UniPathway" id="UPA00232"/>
<dbReference type="PANTHER" id="PTHR21427">
    <property type="entry name" value="UBIQUINONE BIOSYNTHESIS PROTEIN COQ9, MITOCHONDRIAL"/>
    <property type="match status" value="1"/>
</dbReference>
<keyword evidence="5" id="KW-0809">Transit peptide</keyword>
<dbReference type="InterPro" id="IPR013718">
    <property type="entry name" value="COQ9_C"/>
</dbReference>
<feature type="domain" description="COQ9 C-terminal" evidence="9">
    <location>
        <begin position="160"/>
        <end position="229"/>
    </location>
</feature>
<evidence type="ECO:0000256" key="6">
    <source>
        <dbReference type="ARBA" id="ARBA00023121"/>
    </source>
</evidence>
<comment type="caution">
    <text evidence="10">The sequence shown here is derived from an EMBL/GenBank/DDBJ whole genome shotgun (WGS) entry which is preliminary data.</text>
</comment>
<dbReference type="OrthoDB" id="619536at2759"/>
<protein>
    <recommendedName>
        <fullName evidence="8">Ubiquinone biosynthesis protein</fullName>
    </recommendedName>
</protein>
<dbReference type="EMBL" id="LBBL01000048">
    <property type="protein sequence ID" value="KKF96326.1"/>
    <property type="molecule type" value="Genomic_DNA"/>
</dbReference>
<evidence type="ECO:0000256" key="8">
    <source>
        <dbReference type="RuleBase" id="RU366063"/>
    </source>
</evidence>